<dbReference type="OrthoDB" id="1427074at2"/>
<proteinExistence type="predicted"/>
<reference evidence="1 2" key="1">
    <citation type="submission" date="2018-05" db="EMBL/GenBank/DDBJ databases">
        <title>Genomic Encyclopedia of Type Strains, Phase IV (KMG-IV): sequencing the most valuable type-strain genomes for metagenomic binning, comparative biology and taxonomic classification.</title>
        <authorList>
            <person name="Goeker M."/>
        </authorList>
    </citation>
    <scope>NUCLEOTIDE SEQUENCE [LARGE SCALE GENOMIC DNA]</scope>
    <source>
        <strain evidence="1 2">DSM 28579</strain>
    </source>
</reference>
<keyword evidence="2" id="KW-1185">Reference proteome</keyword>
<dbReference type="GO" id="GO:0005886">
    <property type="term" value="C:plasma membrane"/>
    <property type="evidence" value="ECO:0007669"/>
    <property type="project" value="InterPro"/>
</dbReference>
<name>A0A7L4UNN1_BALHA</name>
<dbReference type="EMBL" id="QENZ01000004">
    <property type="protein sequence ID" value="PVX50793.1"/>
    <property type="molecule type" value="Genomic_DNA"/>
</dbReference>
<evidence type="ECO:0000313" key="1">
    <source>
        <dbReference type="EMBL" id="PVX50793.1"/>
    </source>
</evidence>
<sequence>MIFTSQNIILRDIALILVGAVFFYSCTNKNTIKDWEELNESTKPEIVGKNIEIKQSRNGIVTFKAYIPKTIEQYKDDNPYIYICPDGIHVWQYDSISNTNFELTADSAYVIEPEQYYELWGNVTIERKQDSTMAVTDYVFIEQQKNLVHSDAKIVINKLNQIRDAVAEGFQSDLAFNNPVFYNITQGEVNYENIELRKNQDSITSDKLNKKQPETR</sequence>
<accession>A0A7L4UNN1</accession>
<comment type="caution">
    <text evidence="1">The sequence shown here is derived from an EMBL/GenBank/DDBJ whole genome shotgun (WGS) entry which is preliminary data.</text>
</comment>
<dbReference type="GO" id="GO:0015221">
    <property type="term" value="F:lipopolysaccharide transmembrane transporter activity"/>
    <property type="evidence" value="ECO:0007669"/>
    <property type="project" value="InterPro"/>
</dbReference>
<dbReference type="InterPro" id="IPR010664">
    <property type="entry name" value="LipoPS_assembly_LptC-rel"/>
</dbReference>
<dbReference type="Proteomes" id="UP000251835">
    <property type="component" value="Unassembled WGS sequence"/>
</dbReference>
<evidence type="ECO:0000313" key="2">
    <source>
        <dbReference type="Proteomes" id="UP000251835"/>
    </source>
</evidence>
<dbReference type="NCBIfam" id="TIGR04409">
    <property type="entry name" value="LptC_YrbK"/>
    <property type="match status" value="1"/>
</dbReference>
<dbReference type="AlphaFoldDB" id="A0A7L4UNN1"/>
<dbReference type="Gene3D" id="2.60.450.10">
    <property type="entry name" value="Lipopolysaccharide (LPS) transport protein A like domain"/>
    <property type="match status" value="1"/>
</dbReference>
<gene>
    <name evidence="1" type="ORF">C7377_1109</name>
</gene>
<dbReference type="Pfam" id="PF06835">
    <property type="entry name" value="LptC"/>
    <property type="match status" value="1"/>
</dbReference>
<protein>
    <submittedName>
        <fullName evidence="1">LPS export ABC transporter protein LptC</fullName>
    </submittedName>
</protein>
<dbReference type="RefSeq" id="WP_116496349.1">
    <property type="nucleotide sequence ID" value="NZ_QENZ01000004.1"/>
</dbReference>
<organism evidence="1 2">
    <name type="scientific">Balneicella halophila</name>
    <dbReference type="NCBI Taxonomy" id="1537566"/>
    <lineage>
        <taxon>Bacteria</taxon>
        <taxon>Pseudomonadati</taxon>
        <taxon>Bacteroidota</taxon>
        <taxon>Bacteroidia</taxon>
        <taxon>Bacteroidales</taxon>
        <taxon>Balneicellaceae</taxon>
        <taxon>Balneicella</taxon>
    </lineage>
</organism>
<dbReference type="InterPro" id="IPR026265">
    <property type="entry name" value="LptC"/>
</dbReference>